<dbReference type="InterPro" id="IPR013128">
    <property type="entry name" value="Peptidase_C1A"/>
</dbReference>
<dbReference type="SUPFAM" id="SSF54001">
    <property type="entry name" value="Cysteine proteinases"/>
    <property type="match status" value="1"/>
</dbReference>
<dbReference type="PANTHER" id="PTHR12411">
    <property type="entry name" value="CYSTEINE PROTEASE FAMILY C1-RELATED"/>
    <property type="match status" value="1"/>
</dbReference>
<comment type="similarity">
    <text evidence="1">Belongs to the peptidase C1 family.</text>
</comment>
<evidence type="ECO:0000256" key="3">
    <source>
        <dbReference type="SAM" id="SignalP"/>
    </source>
</evidence>
<sequence length="405" mass="45089">MDKAIFVCLLALAAVLPPALAGCYGKNKHLKKAISDEHRYFNHKPAPVMLEEELPKNFDWSNKDGRNWLVPNWNQHIPKYCGSCYLHATLTMISDRLKIAKGGRAPDVMLGRQTFLNCAPQLGYSDGCDGGDVIDVVRYMKDHGLPDEGCMPYRADDYRAWGLTKKRHEPCPAIAACTNCMPDEKNPDQDRCWAIRDPVMYKLSSYGNVGPVGNFTPANEAAMMAEIYHRGPIVCSITCPDDFTWSYDGSIWNDTSGDMDVDHDIEIVGWGEENGVKYWKIRNSWGQYWGVNGFFRLTRGRNSQQIEAGDCWYAVPTFDVETAVNNGELVGSMYGLKPAKKTPATSEDEGDEQQAGQAMQEVRASASAKVQKGGAKARLGAGELLVQDILAHEQQAARRHRRMAA</sequence>
<keyword evidence="3" id="KW-0732">Signal</keyword>
<dbReference type="Gene3D" id="3.90.70.10">
    <property type="entry name" value="Cysteine proteinases"/>
    <property type="match status" value="1"/>
</dbReference>
<evidence type="ECO:0000256" key="2">
    <source>
        <dbReference type="SAM" id="MobiDB-lite"/>
    </source>
</evidence>
<feature type="region of interest" description="Disordered" evidence="2">
    <location>
        <begin position="339"/>
        <end position="359"/>
    </location>
</feature>
<feature type="signal peptide" evidence="3">
    <location>
        <begin position="1"/>
        <end position="21"/>
    </location>
</feature>
<dbReference type="SMART" id="SM00645">
    <property type="entry name" value="Pept_C1"/>
    <property type="match status" value="1"/>
</dbReference>
<evidence type="ECO:0000259" key="4">
    <source>
        <dbReference type="SMART" id="SM00645"/>
    </source>
</evidence>
<dbReference type="GO" id="GO:0008234">
    <property type="term" value="F:cysteine-type peptidase activity"/>
    <property type="evidence" value="ECO:0007669"/>
    <property type="project" value="InterPro"/>
</dbReference>
<dbReference type="PROSITE" id="PS51257">
    <property type="entry name" value="PROKAR_LIPOPROTEIN"/>
    <property type="match status" value="1"/>
</dbReference>
<protein>
    <recommendedName>
        <fullName evidence="4">Peptidase C1A papain C-terminal domain-containing protein</fullName>
    </recommendedName>
</protein>
<accession>A0A7S0RGQ9</accession>
<dbReference type="InterPro" id="IPR000668">
    <property type="entry name" value="Peptidase_C1A_C"/>
</dbReference>
<organism evidence="5">
    <name type="scientific">Chlamydomonas leiostraca</name>
    <dbReference type="NCBI Taxonomy" id="1034604"/>
    <lineage>
        <taxon>Eukaryota</taxon>
        <taxon>Viridiplantae</taxon>
        <taxon>Chlorophyta</taxon>
        <taxon>core chlorophytes</taxon>
        <taxon>Chlorophyceae</taxon>
        <taxon>CS clade</taxon>
        <taxon>Chlamydomonadales</taxon>
        <taxon>Chlamydomonadaceae</taxon>
        <taxon>Chlamydomonas</taxon>
    </lineage>
</organism>
<evidence type="ECO:0000256" key="1">
    <source>
        <dbReference type="ARBA" id="ARBA00008455"/>
    </source>
</evidence>
<evidence type="ECO:0000313" key="5">
    <source>
        <dbReference type="EMBL" id="CAD8677267.1"/>
    </source>
</evidence>
<name>A0A7S0RGQ9_9CHLO</name>
<proteinExistence type="inferred from homology"/>
<dbReference type="EMBL" id="HBFB01014027">
    <property type="protein sequence ID" value="CAD8677267.1"/>
    <property type="molecule type" value="Transcribed_RNA"/>
</dbReference>
<dbReference type="GO" id="GO:0006508">
    <property type="term" value="P:proteolysis"/>
    <property type="evidence" value="ECO:0007669"/>
    <property type="project" value="InterPro"/>
</dbReference>
<feature type="domain" description="Peptidase C1A papain C-terminal" evidence="4">
    <location>
        <begin position="54"/>
        <end position="315"/>
    </location>
</feature>
<dbReference type="Pfam" id="PF00112">
    <property type="entry name" value="Peptidase_C1"/>
    <property type="match status" value="1"/>
</dbReference>
<feature type="chain" id="PRO_5031363173" description="Peptidase C1A papain C-terminal domain-containing protein" evidence="3">
    <location>
        <begin position="22"/>
        <end position="405"/>
    </location>
</feature>
<dbReference type="AlphaFoldDB" id="A0A7S0RGQ9"/>
<reference evidence="5" key="1">
    <citation type="submission" date="2021-01" db="EMBL/GenBank/DDBJ databases">
        <authorList>
            <person name="Corre E."/>
            <person name="Pelletier E."/>
            <person name="Niang G."/>
            <person name="Scheremetjew M."/>
            <person name="Finn R."/>
            <person name="Kale V."/>
            <person name="Holt S."/>
            <person name="Cochrane G."/>
            <person name="Meng A."/>
            <person name="Brown T."/>
            <person name="Cohen L."/>
        </authorList>
    </citation>
    <scope>NUCLEOTIDE SEQUENCE</scope>
    <source>
        <strain evidence="5">SAG 11-49</strain>
    </source>
</reference>
<dbReference type="FunFam" id="3.90.70.10:FF:000117">
    <property type="entry name" value="Probable papain cysteine protease"/>
    <property type="match status" value="1"/>
</dbReference>
<dbReference type="InterPro" id="IPR038765">
    <property type="entry name" value="Papain-like_cys_pep_sf"/>
</dbReference>
<gene>
    <name evidence="5" type="ORF">CLEI1391_LOCUS7890</name>
</gene>